<reference evidence="1 2" key="1">
    <citation type="journal article" date="2016" name="Genome Announc.">
        <title>Draft Genome Sequence of the Thermotolerant Cyanobacterium Desertifilum sp. IPPAS B-1220.</title>
        <authorList>
            <person name="Mironov K.S."/>
            <person name="Sinetova M.A."/>
            <person name="Bolatkhan K."/>
            <person name="Zayadan B.K."/>
            <person name="Ustinova V.V."/>
            <person name="Kupriyanova E.V."/>
            <person name="Skrypnik A.N."/>
            <person name="Gogoleva N.E."/>
            <person name="Gogolev Y.V."/>
            <person name="Los D.A."/>
        </authorList>
    </citation>
    <scope>NUCLEOTIDE SEQUENCE [LARGE SCALE GENOMIC DNA]</scope>
    <source>
        <strain evidence="1 2">IPPAS B-1220</strain>
    </source>
</reference>
<keyword evidence="2" id="KW-1185">Reference proteome</keyword>
<gene>
    <name evidence="1" type="ORF">BH720_031295</name>
</gene>
<protein>
    <submittedName>
        <fullName evidence="1">Uncharacterized protein</fullName>
    </submittedName>
</protein>
<organism evidence="1 2">
    <name type="scientific">Desertifilum tharense IPPAS B-1220</name>
    <dbReference type="NCBI Taxonomy" id="1781255"/>
    <lineage>
        <taxon>Bacteria</taxon>
        <taxon>Bacillati</taxon>
        <taxon>Cyanobacteriota</taxon>
        <taxon>Cyanophyceae</taxon>
        <taxon>Desertifilales</taxon>
        <taxon>Desertifilaceae</taxon>
        <taxon>Desertifilum</taxon>
    </lineage>
</organism>
<name>A0ACD5GSM9_9CYAN</name>
<evidence type="ECO:0000313" key="2">
    <source>
        <dbReference type="Proteomes" id="UP000095472"/>
    </source>
</evidence>
<dbReference type="EMBL" id="CP182909">
    <property type="protein sequence ID" value="XPM63674.1"/>
    <property type="molecule type" value="Genomic_DNA"/>
</dbReference>
<accession>A0ACD5GSM9</accession>
<sequence>MYVWILLFSFALFIEQSQDEGRMGVRRSLVKLTIGSTFVLGGLALTASLTGGQVVLPVVLATALVNISSGNTANAIDAAIDALTPGKDSDHISLENEHLTKAVGKAIAVVIILAAKPYQGETHSNLMKIAAYAKDNWVKIAQQELTQERYPQLREAKLDQFLTPEEYSLTQDGNLLSEDWEAIFRRLTIATCPEDRIVIDDGVRKEVAKLLHENFPKALRETLKEDFVKDGKAFAGLTLQLLTGTKAELEKLQENQQESFQSVLKHIHELETQLKSTDEQQQAVFTKISQQINSGFAEVCQKLGVMETTITGLLKDLEETIKKMAEQVESVDRKSTEILSNSNRTLSILLELLSNYQVSEIVKDYQNTLIKIYGKLDKIISYKNIHDLLHNLDFYYKAINPHNLDIVTILNNQENHLWKIVLII</sequence>
<evidence type="ECO:0000313" key="1">
    <source>
        <dbReference type="EMBL" id="XPM63674.1"/>
    </source>
</evidence>
<proteinExistence type="predicted"/>
<dbReference type="Proteomes" id="UP000095472">
    <property type="component" value="Chromosome"/>
</dbReference>